<dbReference type="SUPFAM" id="SSF54928">
    <property type="entry name" value="RNA-binding domain, RBD"/>
    <property type="match status" value="1"/>
</dbReference>
<evidence type="ECO:0000256" key="2">
    <source>
        <dbReference type="ARBA" id="ARBA00022884"/>
    </source>
</evidence>
<comment type="subcellular location">
    <subcellularLocation>
        <location evidence="1">Nucleus</location>
        <location evidence="1">Nucleolus</location>
    </subcellularLocation>
</comment>
<feature type="coiled-coil region" evidence="5">
    <location>
        <begin position="162"/>
        <end position="189"/>
    </location>
</feature>
<accession>A0A1B6HGQ1</accession>
<gene>
    <name evidence="7" type="ORF">g.5063</name>
</gene>
<evidence type="ECO:0000256" key="5">
    <source>
        <dbReference type="SAM" id="Coils"/>
    </source>
</evidence>
<dbReference type="InterPro" id="IPR035979">
    <property type="entry name" value="RBD_domain_sf"/>
</dbReference>
<proteinExistence type="predicted"/>
<name>A0A1B6HGQ1_9HEMI</name>
<dbReference type="AlphaFoldDB" id="A0A1B6HGQ1"/>
<keyword evidence="5" id="KW-0175">Coiled coil</keyword>
<dbReference type="InterPro" id="IPR012677">
    <property type="entry name" value="Nucleotide-bd_a/b_plait_sf"/>
</dbReference>
<keyword evidence="3" id="KW-0539">Nucleus</keyword>
<dbReference type="CDD" id="cd12307">
    <property type="entry name" value="RRM_NIFK_like"/>
    <property type="match status" value="1"/>
</dbReference>
<reference evidence="7" key="1">
    <citation type="submission" date="2015-11" db="EMBL/GenBank/DDBJ databases">
        <title>De novo transcriptome assembly of four potential Pierce s Disease insect vectors from Arizona vineyards.</title>
        <authorList>
            <person name="Tassone E.E."/>
        </authorList>
    </citation>
    <scope>NUCLEOTIDE SEQUENCE</scope>
</reference>
<protein>
    <recommendedName>
        <fullName evidence="6">RRM domain-containing protein</fullName>
    </recommendedName>
</protein>
<dbReference type="InterPro" id="IPR000504">
    <property type="entry name" value="RRM_dom"/>
</dbReference>
<dbReference type="EMBL" id="GECU01033864">
    <property type="protein sequence ID" value="JAS73842.1"/>
    <property type="molecule type" value="Transcribed_RNA"/>
</dbReference>
<evidence type="ECO:0000313" key="7">
    <source>
        <dbReference type="EMBL" id="JAS73842.1"/>
    </source>
</evidence>
<dbReference type="Gene3D" id="3.30.70.330">
    <property type="match status" value="1"/>
</dbReference>
<feature type="domain" description="RRM" evidence="6">
    <location>
        <begin position="43"/>
        <end position="120"/>
    </location>
</feature>
<sequence>MKYTVKNNISTNNSKLAVNTRNPVARRIPRKKKKTYNPRIQRGVVYLSHLPHGFYEEQLDKYFSQFGTVTNICVPRSKTGRSKGYAFIEFKHAEVAEMAAFTMDNYPMFNRLLKAKYLPPNQQKPHLFRFSNRSNVKKTSVSEKAQQSLNDNRIKKNRRLDLATEVAVLKSLSRKKKELEARLKNLDVNYKFDVKKSNVVLLEDINS</sequence>
<evidence type="ECO:0000256" key="1">
    <source>
        <dbReference type="ARBA" id="ARBA00004604"/>
    </source>
</evidence>
<dbReference type="PROSITE" id="PS50102">
    <property type="entry name" value="RRM"/>
    <property type="match status" value="1"/>
</dbReference>
<organism evidence="7">
    <name type="scientific">Homalodisca liturata</name>
    <dbReference type="NCBI Taxonomy" id="320908"/>
    <lineage>
        <taxon>Eukaryota</taxon>
        <taxon>Metazoa</taxon>
        <taxon>Ecdysozoa</taxon>
        <taxon>Arthropoda</taxon>
        <taxon>Hexapoda</taxon>
        <taxon>Insecta</taxon>
        <taxon>Pterygota</taxon>
        <taxon>Neoptera</taxon>
        <taxon>Paraneoptera</taxon>
        <taxon>Hemiptera</taxon>
        <taxon>Auchenorrhyncha</taxon>
        <taxon>Membracoidea</taxon>
        <taxon>Cicadellidae</taxon>
        <taxon>Cicadellinae</taxon>
        <taxon>Proconiini</taxon>
        <taxon>Homalodisca</taxon>
    </lineage>
</organism>
<evidence type="ECO:0000259" key="6">
    <source>
        <dbReference type="PROSITE" id="PS50102"/>
    </source>
</evidence>
<dbReference type="GO" id="GO:0005730">
    <property type="term" value="C:nucleolus"/>
    <property type="evidence" value="ECO:0007669"/>
    <property type="project" value="UniProtKB-SubCell"/>
</dbReference>
<dbReference type="SMART" id="SM00360">
    <property type="entry name" value="RRM"/>
    <property type="match status" value="1"/>
</dbReference>
<evidence type="ECO:0000256" key="3">
    <source>
        <dbReference type="ARBA" id="ARBA00023242"/>
    </source>
</evidence>
<keyword evidence="2 4" id="KW-0694">RNA-binding</keyword>
<dbReference type="Pfam" id="PF00076">
    <property type="entry name" value="RRM_1"/>
    <property type="match status" value="1"/>
</dbReference>
<evidence type="ECO:0000256" key="4">
    <source>
        <dbReference type="PROSITE-ProRule" id="PRU00176"/>
    </source>
</evidence>
<dbReference type="PANTHER" id="PTHR46754">
    <property type="entry name" value="MKI67 FHA DOMAIN-INTERACTING NUCLEOLAR PHOSPHOPROTEIN"/>
    <property type="match status" value="1"/>
</dbReference>
<dbReference type="GO" id="GO:0003723">
    <property type="term" value="F:RNA binding"/>
    <property type="evidence" value="ECO:0007669"/>
    <property type="project" value="UniProtKB-UniRule"/>
</dbReference>